<gene>
    <name evidence="2" type="ORF">AAG570_002854</name>
</gene>
<comment type="caution">
    <text evidence="2">The sequence shown here is derived from an EMBL/GenBank/DDBJ whole genome shotgun (WGS) entry which is preliminary data.</text>
</comment>
<sequence length="187" mass="21211">MGSARYGGLGEFQVKERVEFFTKDLSECGDLESAMWYCYIVIGVLSTLVLFYWIVEFHYFLRMAVTAFAARFVKKKTNIMSTTQLTGDDPRSVVELEQKSVVKFSVLCMRDGYACVHEESVKRNCGMDVADPDLAGREQRELPRGSKPPIRDIPWKVNMRVRETTAQDEGANVSSVRVVSLSGGYRR</sequence>
<keyword evidence="1" id="KW-0472">Membrane</keyword>
<dbReference type="Proteomes" id="UP001558652">
    <property type="component" value="Unassembled WGS sequence"/>
</dbReference>
<organism evidence="2 3">
    <name type="scientific">Ranatra chinensis</name>
    <dbReference type="NCBI Taxonomy" id="642074"/>
    <lineage>
        <taxon>Eukaryota</taxon>
        <taxon>Metazoa</taxon>
        <taxon>Ecdysozoa</taxon>
        <taxon>Arthropoda</taxon>
        <taxon>Hexapoda</taxon>
        <taxon>Insecta</taxon>
        <taxon>Pterygota</taxon>
        <taxon>Neoptera</taxon>
        <taxon>Paraneoptera</taxon>
        <taxon>Hemiptera</taxon>
        <taxon>Heteroptera</taxon>
        <taxon>Panheteroptera</taxon>
        <taxon>Nepomorpha</taxon>
        <taxon>Nepidae</taxon>
        <taxon>Ranatrinae</taxon>
        <taxon>Ranatra</taxon>
    </lineage>
</organism>
<protein>
    <submittedName>
        <fullName evidence="2">Uncharacterized protein</fullName>
    </submittedName>
</protein>
<dbReference type="EMBL" id="JBFDAA010000013">
    <property type="protein sequence ID" value="KAL1122523.1"/>
    <property type="molecule type" value="Genomic_DNA"/>
</dbReference>
<evidence type="ECO:0000256" key="1">
    <source>
        <dbReference type="SAM" id="Phobius"/>
    </source>
</evidence>
<evidence type="ECO:0000313" key="2">
    <source>
        <dbReference type="EMBL" id="KAL1122523.1"/>
    </source>
</evidence>
<accession>A0ABD0Y527</accession>
<evidence type="ECO:0000313" key="3">
    <source>
        <dbReference type="Proteomes" id="UP001558652"/>
    </source>
</evidence>
<proteinExistence type="predicted"/>
<keyword evidence="1" id="KW-1133">Transmembrane helix</keyword>
<reference evidence="2 3" key="1">
    <citation type="submission" date="2024-07" db="EMBL/GenBank/DDBJ databases">
        <title>Chromosome-level genome assembly of the water stick insect Ranatra chinensis (Heteroptera: Nepidae).</title>
        <authorList>
            <person name="Liu X."/>
        </authorList>
    </citation>
    <scope>NUCLEOTIDE SEQUENCE [LARGE SCALE GENOMIC DNA]</scope>
    <source>
        <strain evidence="2">Cailab_2021Rc</strain>
        <tissue evidence="2">Muscle</tissue>
    </source>
</reference>
<name>A0ABD0Y527_9HEMI</name>
<dbReference type="AlphaFoldDB" id="A0ABD0Y527"/>
<feature type="transmembrane region" description="Helical" evidence="1">
    <location>
        <begin position="34"/>
        <end position="55"/>
    </location>
</feature>
<keyword evidence="1" id="KW-0812">Transmembrane</keyword>
<keyword evidence="3" id="KW-1185">Reference proteome</keyword>